<keyword evidence="1" id="KW-0433">Leucine-rich repeat</keyword>
<protein>
    <submittedName>
        <fullName evidence="3">Platelet glycoprotein V</fullName>
    </submittedName>
</protein>
<dbReference type="GO" id="GO:0007616">
    <property type="term" value="P:long-term memory"/>
    <property type="evidence" value="ECO:0007669"/>
    <property type="project" value="TreeGrafter"/>
</dbReference>
<evidence type="ECO:0000313" key="4">
    <source>
        <dbReference type="Proteomes" id="UP001228049"/>
    </source>
</evidence>
<comment type="caution">
    <text evidence="3">The sequence shown here is derived from an EMBL/GenBank/DDBJ whole genome shotgun (WGS) entry which is preliminary data.</text>
</comment>
<dbReference type="EMBL" id="JASDAP010000009">
    <property type="protein sequence ID" value="KAK1896739.1"/>
    <property type="molecule type" value="Genomic_DNA"/>
</dbReference>
<name>A0AAD9C8P6_DISEL</name>
<dbReference type="Gene3D" id="3.80.10.10">
    <property type="entry name" value="Ribonuclease Inhibitor"/>
    <property type="match status" value="2"/>
</dbReference>
<dbReference type="SUPFAM" id="SSF52058">
    <property type="entry name" value="L domain-like"/>
    <property type="match status" value="1"/>
</dbReference>
<dbReference type="InterPro" id="IPR032675">
    <property type="entry name" value="LRR_dom_sf"/>
</dbReference>
<gene>
    <name evidence="3" type="ORF">KUDE01_016282</name>
</gene>
<keyword evidence="2" id="KW-0677">Repeat</keyword>
<accession>A0AAD9C8P6</accession>
<dbReference type="PANTHER" id="PTHR24366">
    <property type="entry name" value="IG(IMMUNOGLOBULIN) AND LRR(LEUCINE RICH REPEAT) DOMAINS"/>
    <property type="match status" value="1"/>
</dbReference>
<dbReference type="SMART" id="SM00369">
    <property type="entry name" value="LRR_TYP"/>
    <property type="match status" value="6"/>
</dbReference>
<dbReference type="InterPro" id="IPR001611">
    <property type="entry name" value="Leu-rich_rpt"/>
</dbReference>
<reference evidence="3" key="1">
    <citation type="submission" date="2023-04" db="EMBL/GenBank/DDBJ databases">
        <title>Chromosome-level genome of Chaenocephalus aceratus.</title>
        <authorList>
            <person name="Park H."/>
        </authorList>
    </citation>
    <scope>NUCLEOTIDE SEQUENCE</scope>
    <source>
        <strain evidence="3">DE</strain>
        <tissue evidence="3">Muscle</tissue>
    </source>
</reference>
<evidence type="ECO:0000256" key="2">
    <source>
        <dbReference type="ARBA" id="ARBA00022737"/>
    </source>
</evidence>
<dbReference type="Pfam" id="PF13855">
    <property type="entry name" value="LRR_8"/>
    <property type="match status" value="2"/>
</dbReference>
<keyword evidence="4" id="KW-1185">Reference proteome</keyword>
<dbReference type="AlphaFoldDB" id="A0AAD9C8P6"/>
<dbReference type="PROSITE" id="PS51450">
    <property type="entry name" value="LRR"/>
    <property type="match status" value="1"/>
</dbReference>
<dbReference type="PANTHER" id="PTHR24366:SF158">
    <property type="entry name" value="PLATELET GLYCOPROTEIN IB ALPHA CHAIN-LIKE-RELATED"/>
    <property type="match status" value="1"/>
</dbReference>
<evidence type="ECO:0000313" key="3">
    <source>
        <dbReference type="EMBL" id="KAK1896739.1"/>
    </source>
</evidence>
<evidence type="ECO:0000256" key="1">
    <source>
        <dbReference type="ARBA" id="ARBA00022614"/>
    </source>
</evidence>
<dbReference type="Proteomes" id="UP001228049">
    <property type="component" value="Unassembled WGS sequence"/>
</dbReference>
<proteinExistence type="predicted"/>
<organism evidence="3 4">
    <name type="scientific">Dissostichus eleginoides</name>
    <name type="common">Patagonian toothfish</name>
    <name type="synonym">Dissostichus amissus</name>
    <dbReference type="NCBI Taxonomy" id="100907"/>
    <lineage>
        <taxon>Eukaryota</taxon>
        <taxon>Metazoa</taxon>
        <taxon>Chordata</taxon>
        <taxon>Craniata</taxon>
        <taxon>Vertebrata</taxon>
        <taxon>Euteleostomi</taxon>
        <taxon>Actinopterygii</taxon>
        <taxon>Neopterygii</taxon>
        <taxon>Teleostei</taxon>
        <taxon>Neoteleostei</taxon>
        <taxon>Acanthomorphata</taxon>
        <taxon>Eupercaria</taxon>
        <taxon>Perciformes</taxon>
        <taxon>Notothenioidei</taxon>
        <taxon>Nototheniidae</taxon>
        <taxon>Dissostichus</taxon>
    </lineage>
</organism>
<dbReference type="InterPro" id="IPR003591">
    <property type="entry name" value="Leu-rich_rpt_typical-subtyp"/>
</dbReference>
<sequence length="191" mass="21648">MGHLMENLLVLQLAKNNLSAVSTHWFSNLNKLLYENQLTSVPEDIFQNLPNLKEIGLHGNKIAELSPNLFPHKDKLNKLLLENNLLTGLPEGFFVGFPQLKTLTLQKNKLTSLPPVLDADLFEKLASVVTLRLAHNDLHTLPEDIFDPLLKLKKLYLSDNPWRCDCNLIPLHLWIKANSDKIQSAAVLKPH</sequence>
<dbReference type="GO" id="GO:0005886">
    <property type="term" value="C:plasma membrane"/>
    <property type="evidence" value="ECO:0007669"/>
    <property type="project" value="TreeGrafter"/>
</dbReference>